<evidence type="ECO:0000313" key="3">
    <source>
        <dbReference type="Proteomes" id="UP000789405"/>
    </source>
</evidence>
<protein>
    <submittedName>
        <fullName evidence="2">21905_t:CDS:1</fullName>
    </submittedName>
</protein>
<feature type="domain" description="PiggyBac transposable element-derived protein" evidence="1">
    <location>
        <begin position="2"/>
        <end position="72"/>
    </location>
</feature>
<dbReference type="InterPro" id="IPR029526">
    <property type="entry name" value="PGBD"/>
</dbReference>
<accession>A0A9N9GTV4</accession>
<evidence type="ECO:0000313" key="2">
    <source>
        <dbReference type="EMBL" id="CAG8633738.1"/>
    </source>
</evidence>
<organism evidence="2 3">
    <name type="scientific">Dentiscutata erythropus</name>
    <dbReference type="NCBI Taxonomy" id="1348616"/>
    <lineage>
        <taxon>Eukaryota</taxon>
        <taxon>Fungi</taxon>
        <taxon>Fungi incertae sedis</taxon>
        <taxon>Mucoromycota</taxon>
        <taxon>Glomeromycotina</taxon>
        <taxon>Glomeromycetes</taxon>
        <taxon>Diversisporales</taxon>
        <taxon>Gigasporaceae</taxon>
        <taxon>Dentiscutata</taxon>
    </lineage>
</organism>
<keyword evidence="3" id="KW-1185">Reference proteome</keyword>
<name>A0A9N9GTV4_9GLOM</name>
<dbReference type="OrthoDB" id="2400393at2759"/>
<sequence>MFAKLEPLASHIHKVSQQLYIPASNLAIDEMIVCFSGRSAHTFRIKNKPTPEDYRILSLCESGYTYSFMFTSRIESSHVDLISNINKTGLEVPVTILTTIHVIEGEDSGIKRDWR</sequence>
<evidence type="ECO:0000259" key="1">
    <source>
        <dbReference type="Pfam" id="PF13843"/>
    </source>
</evidence>
<reference evidence="2" key="1">
    <citation type="submission" date="2021-06" db="EMBL/GenBank/DDBJ databases">
        <authorList>
            <person name="Kallberg Y."/>
            <person name="Tangrot J."/>
            <person name="Rosling A."/>
        </authorList>
    </citation>
    <scope>NUCLEOTIDE SEQUENCE</scope>
    <source>
        <strain evidence="2">MA453B</strain>
    </source>
</reference>
<comment type="caution">
    <text evidence="2">The sequence shown here is derived from an EMBL/GenBank/DDBJ whole genome shotgun (WGS) entry which is preliminary data.</text>
</comment>
<gene>
    <name evidence="2" type="ORF">DERYTH_LOCUS9280</name>
</gene>
<dbReference type="AlphaFoldDB" id="A0A9N9GTV4"/>
<dbReference type="Pfam" id="PF13843">
    <property type="entry name" value="DDE_Tnp_1_7"/>
    <property type="match status" value="1"/>
</dbReference>
<proteinExistence type="predicted"/>
<dbReference type="EMBL" id="CAJVPY010005031">
    <property type="protein sequence ID" value="CAG8633738.1"/>
    <property type="molecule type" value="Genomic_DNA"/>
</dbReference>
<dbReference type="Proteomes" id="UP000789405">
    <property type="component" value="Unassembled WGS sequence"/>
</dbReference>